<feature type="disulfide bond" evidence="2">
    <location>
        <begin position="219"/>
        <end position="237"/>
    </location>
</feature>
<evidence type="ECO:0000256" key="2">
    <source>
        <dbReference type="PROSITE-ProRule" id="PRU00124"/>
    </source>
</evidence>
<dbReference type="InterPro" id="IPR036055">
    <property type="entry name" value="LDL_receptor-like_sf"/>
</dbReference>
<dbReference type="Proteomes" id="UP000663832">
    <property type="component" value="Unassembled WGS sequence"/>
</dbReference>
<reference evidence="3" key="1">
    <citation type="submission" date="2021-02" db="EMBL/GenBank/DDBJ databases">
        <authorList>
            <person name="Nowell W R."/>
        </authorList>
    </citation>
    <scope>NUCLEOTIDE SEQUENCE</scope>
</reference>
<dbReference type="OrthoDB" id="2019384at2759"/>
<dbReference type="GO" id="GO:0043235">
    <property type="term" value="C:receptor complex"/>
    <property type="evidence" value="ECO:0007669"/>
    <property type="project" value="TreeGrafter"/>
</dbReference>
<evidence type="ECO:0000256" key="1">
    <source>
        <dbReference type="ARBA" id="ARBA00023157"/>
    </source>
</evidence>
<dbReference type="EMBL" id="CAJNOM010000434">
    <property type="protein sequence ID" value="CAF1436413.1"/>
    <property type="molecule type" value="Genomic_DNA"/>
</dbReference>
<accession>A0A814VK12</accession>
<dbReference type="GO" id="GO:0005886">
    <property type="term" value="C:plasma membrane"/>
    <property type="evidence" value="ECO:0007669"/>
    <property type="project" value="TreeGrafter"/>
</dbReference>
<proteinExistence type="predicted"/>
<evidence type="ECO:0000313" key="3">
    <source>
        <dbReference type="EMBL" id="CAF1189954.1"/>
    </source>
</evidence>
<keyword evidence="5" id="KW-1185">Reference proteome</keyword>
<keyword evidence="1 2" id="KW-1015">Disulfide bond</keyword>
<dbReference type="PRINTS" id="PR00261">
    <property type="entry name" value="LDLRECEPTOR"/>
</dbReference>
<comment type="caution">
    <text evidence="3">The sequence shown here is derived from an EMBL/GenBank/DDBJ whole genome shotgun (WGS) entry which is preliminary data.</text>
</comment>
<dbReference type="PANTHER" id="PTHR22722">
    <property type="entry name" value="LOW-DENSITY LIPOPROTEIN RECEPTOR-RELATED PROTEIN 2-RELATED"/>
    <property type="match status" value="1"/>
</dbReference>
<dbReference type="InterPro" id="IPR051221">
    <property type="entry name" value="LDLR-related"/>
</dbReference>
<evidence type="ECO:0000313" key="6">
    <source>
        <dbReference type="Proteomes" id="UP000663877"/>
    </source>
</evidence>
<gene>
    <name evidence="3" type="ORF">BJG266_LOCUS26276</name>
    <name evidence="4" type="ORF">QVE165_LOCUS39313</name>
</gene>
<evidence type="ECO:0000313" key="5">
    <source>
        <dbReference type="Proteomes" id="UP000663832"/>
    </source>
</evidence>
<dbReference type="SUPFAM" id="SSF57424">
    <property type="entry name" value="LDL receptor-like module"/>
    <property type="match status" value="1"/>
</dbReference>
<dbReference type="PROSITE" id="PS50068">
    <property type="entry name" value="LDLRA_2"/>
    <property type="match status" value="1"/>
</dbReference>
<evidence type="ECO:0000313" key="4">
    <source>
        <dbReference type="EMBL" id="CAF1436413.1"/>
    </source>
</evidence>
<dbReference type="SMART" id="SM00192">
    <property type="entry name" value="LDLa"/>
    <property type="match status" value="1"/>
</dbReference>
<organism evidence="3 6">
    <name type="scientific">Adineta steineri</name>
    <dbReference type="NCBI Taxonomy" id="433720"/>
    <lineage>
        <taxon>Eukaryota</taxon>
        <taxon>Metazoa</taxon>
        <taxon>Spiralia</taxon>
        <taxon>Gnathifera</taxon>
        <taxon>Rotifera</taxon>
        <taxon>Eurotatoria</taxon>
        <taxon>Bdelloidea</taxon>
        <taxon>Adinetida</taxon>
        <taxon>Adinetidae</taxon>
        <taxon>Adineta</taxon>
    </lineage>
</organism>
<name>A0A814VK12_9BILA</name>
<dbReference type="Proteomes" id="UP000663877">
    <property type="component" value="Unassembled WGS sequence"/>
</dbReference>
<sequence>MSEGNEIYCPCGYTECCPQELNATCPSTEVLYPKAGIMAPYILFFYPNYYQLKPEFMQTNGTIKCDGILVNIPITQYQYNPELRQVEYDLCRWAKNNSLLDKYDPSHRHSLTFNNRSYHFTDVCNKSKDFISIYRVKDGFENCIDKADETTHISISTICSKMQRYRFRCSEEQPTCLSVTTLGNLQNDCNNHIDELWLGTSTKLADIKCNDVWNDQWQCNTGQCIEEDWVLDGEWDCSDASDEENLNDQQITDRNLQVVPLHILKNRSDDRNQAKPFSTICNLTTELLCFPVNITNLQTNLSYDRPCISKHHIGDGHIDERNTITHCNNHLTMLGYNFKCGSVDRCIPYWNYCYGDRCNTSSDNLAGCGLREKSSDCDRISDARCFNGTCIITGRCNRILDCYFGEISWWVLSERKRSNNQEYTTKTSIQSIST</sequence>
<dbReference type="Pfam" id="PF00057">
    <property type="entry name" value="Ldl_recept_a"/>
    <property type="match status" value="1"/>
</dbReference>
<protein>
    <submittedName>
        <fullName evidence="3">Uncharacterized protein</fullName>
    </submittedName>
</protein>
<dbReference type="EMBL" id="CAJNOI010000216">
    <property type="protein sequence ID" value="CAF1189954.1"/>
    <property type="molecule type" value="Genomic_DNA"/>
</dbReference>
<dbReference type="CDD" id="cd00112">
    <property type="entry name" value="LDLa"/>
    <property type="match status" value="1"/>
</dbReference>
<dbReference type="AlphaFoldDB" id="A0A814VK12"/>
<dbReference type="Gene3D" id="4.10.400.10">
    <property type="entry name" value="Low-density Lipoprotein Receptor"/>
    <property type="match status" value="1"/>
</dbReference>
<dbReference type="InterPro" id="IPR002172">
    <property type="entry name" value="LDrepeatLR_classA_rpt"/>
</dbReference>
<comment type="caution">
    <text evidence="2">Lacks conserved residue(s) required for the propagation of feature annotation.</text>
</comment>